<dbReference type="PROSITE" id="PS51791">
    <property type="entry name" value="HSAC2"/>
    <property type="match status" value="1"/>
</dbReference>
<reference evidence="2" key="1">
    <citation type="submission" date="2022-03" db="EMBL/GenBank/DDBJ databases">
        <authorList>
            <person name="Lindestad O."/>
        </authorList>
    </citation>
    <scope>NUCLEOTIDE SEQUENCE</scope>
</reference>
<organism evidence="2 3">
    <name type="scientific">Pararge aegeria aegeria</name>
    <dbReference type="NCBI Taxonomy" id="348720"/>
    <lineage>
        <taxon>Eukaryota</taxon>
        <taxon>Metazoa</taxon>
        <taxon>Ecdysozoa</taxon>
        <taxon>Arthropoda</taxon>
        <taxon>Hexapoda</taxon>
        <taxon>Insecta</taxon>
        <taxon>Pterygota</taxon>
        <taxon>Neoptera</taxon>
        <taxon>Endopterygota</taxon>
        <taxon>Lepidoptera</taxon>
        <taxon>Glossata</taxon>
        <taxon>Ditrysia</taxon>
        <taxon>Papilionoidea</taxon>
        <taxon>Nymphalidae</taxon>
        <taxon>Satyrinae</taxon>
        <taxon>Satyrini</taxon>
        <taxon>Parargina</taxon>
        <taxon>Pararge</taxon>
    </lineage>
</organism>
<name>A0A8S4SBS0_9NEOP</name>
<keyword evidence="3" id="KW-1185">Reference proteome</keyword>
<feature type="non-terminal residue" evidence="2">
    <location>
        <position position="1"/>
    </location>
</feature>
<dbReference type="InterPro" id="IPR034753">
    <property type="entry name" value="hSac2"/>
</dbReference>
<gene>
    <name evidence="2" type="primary">jg25493</name>
    <name evidence="2" type="ORF">PAEG_LOCUS21374</name>
</gene>
<proteinExistence type="predicted"/>
<evidence type="ECO:0000313" key="3">
    <source>
        <dbReference type="Proteomes" id="UP000838756"/>
    </source>
</evidence>
<dbReference type="EMBL" id="CAKXAJ010025933">
    <property type="protein sequence ID" value="CAH2246399.1"/>
    <property type="molecule type" value="Genomic_DNA"/>
</dbReference>
<feature type="domain" description="HSac2" evidence="1">
    <location>
        <begin position="51"/>
        <end position="110"/>
    </location>
</feature>
<protein>
    <submittedName>
        <fullName evidence="2">Jg25493 protein</fullName>
    </submittedName>
</protein>
<sequence length="110" mass="12430">VYLTCLKLLSSKLDAREGQTNAQQGTEEAVQTVYPRYDVPFNRENIKDFFTFRRGVVENAIQECITALLFPEDGEYLGSWLLTECVEARPYNMAPDYVTLVMAGNNGTPL</sequence>
<evidence type="ECO:0000259" key="1">
    <source>
        <dbReference type="PROSITE" id="PS51791"/>
    </source>
</evidence>
<dbReference type="AlphaFoldDB" id="A0A8S4SBS0"/>
<dbReference type="OrthoDB" id="10012704at2759"/>
<accession>A0A8S4SBS0</accession>
<dbReference type="Proteomes" id="UP000838756">
    <property type="component" value="Unassembled WGS sequence"/>
</dbReference>
<evidence type="ECO:0000313" key="2">
    <source>
        <dbReference type="EMBL" id="CAH2246399.1"/>
    </source>
</evidence>
<comment type="caution">
    <text evidence="2">The sequence shown here is derived from an EMBL/GenBank/DDBJ whole genome shotgun (WGS) entry which is preliminary data.</text>
</comment>